<dbReference type="Proteomes" id="UP000002700">
    <property type="component" value="Chromosome II"/>
</dbReference>
<dbReference type="KEGG" id="bpm:BURPS1710b_A0174"/>
<name>Q3JM70_BURP1</name>
<dbReference type="EMBL" id="CP000125">
    <property type="protein sequence ID" value="ABA53122.1"/>
    <property type="molecule type" value="Genomic_DNA"/>
</dbReference>
<evidence type="ECO:0000313" key="2">
    <source>
        <dbReference type="Proteomes" id="UP000002700"/>
    </source>
</evidence>
<dbReference type="AlphaFoldDB" id="Q3JM70"/>
<gene>
    <name evidence="1" type="ordered locus">BURPS1710b_A0174</name>
</gene>
<reference evidence="1 2" key="1">
    <citation type="submission" date="2005-09" db="EMBL/GenBank/DDBJ databases">
        <authorList>
            <person name="Woods D.E."/>
            <person name="Nierman W.C."/>
        </authorList>
    </citation>
    <scope>NUCLEOTIDE SEQUENCE [LARGE SCALE GENOMIC DNA]</scope>
    <source>
        <strain evidence="1 2">1710b</strain>
    </source>
</reference>
<protein>
    <submittedName>
        <fullName evidence="1">IS1478 transposase</fullName>
    </submittedName>
</protein>
<dbReference type="PANTHER" id="PTHR33803:SF3">
    <property type="entry name" value="BLL1974 PROTEIN"/>
    <property type="match status" value="1"/>
</dbReference>
<accession>Q3JM70</accession>
<evidence type="ECO:0000313" key="1">
    <source>
        <dbReference type="EMBL" id="ABA53122.1"/>
    </source>
</evidence>
<proteinExistence type="predicted"/>
<dbReference type="PANTHER" id="PTHR33803">
    <property type="entry name" value="IS1478 TRANSPOSASE"/>
    <property type="match status" value="1"/>
</dbReference>
<sequence length="74" mass="8363">MSLMPLLAHRDSEGRAAEDVDLFGPTVQLAGAGRNAADRPRLSIRLMVGQLYLKHAYNESDESVCERWAENNYW</sequence>
<dbReference type="HOGENOM" id="CLU_2680555_0_0_4"/>
<organism evidence="1 2">
    <name type="scientific">Burkholderia pseudomallei (strain 1710b)</name>
    <dbReference type="NCBI Taxonomy" id="320372"/>
    <lineage>
        <taxon>Bacteria</taxon>
        <taxon>Pseudomonadati</taxon>
        <taxon>Pseudomonadota</taxon>
        <taxon>Betaproteobacteria</taxon>
        <taxon>Burkholderiales</taxon>
        <taxon>Burkholderiaceae</taxon>
        <taxon>Burkholderia</taxon>
        <taxon>pseudomallei group</taxon>
    </lineage>
</organism>
<dbReference type="EnsemblBacteria" id="ABA53122">
    <property type="protein sequence ID" value="ABA53122"/>
    <property type="gene ID" value="BURPS1710b_A0174"/>
</dbReference>